<protein>
    <recommendedName>
        <fullName evidence="5">Lipoprotein</fullName>
    </recommendedName>
</protein>
<keyword evidence="4" id="KW-1185">Reference proteome</keyword>
<gene>
    <name evidence="3" type="ORF">PZE19_29085</name>
</gene>
<reference evidence="3 4" key="1">
    <citation type="submission" date="2023-03" db="EMBL/GenBank/DDBJ databases">
        <title>Paludisphaera mucosa sp. nov. a novel planctomycete from northern fen.</title>
        <authorList>
            <person name="Ivanova A."/>
        </authorList>
    </citation>
    <scope>NUCLEOTIDE SEQUENCE [LARGE SCALE GENOMIC DNA]</scope>
    <source>
        <strain evidence="3 4">Pla2</strain>
    </source>
</reference>
<proteinExistence type="predicted"/>
<evidence type="ECO:0000313" key="4">
    <source>
        <dbReference type="Proteomes" id="UP001216907"/>
    </source>
</evidence>
<dbReference type="EMBL" id="JARRAG010000002">
    <property type="protein sequence ID" value="MDG3007838.1"/>
    <property type="molecule type" value="Genomic_DNA"/>
</dbReference>
<evidence type="ECO:0008006" key="5">
    <source>
        <dbReference type="Google" id="ProtNLM"/>
    </source>
</evidence>
<evidence type="ECO:0000313" key="3">
    <source>
        <dbReference type="EMBL" id="MDG3007838.1"/>
    </source>
</evidence>
<feature type="region of interest" description="Disordered" evidence="1">
    <location>
        <begin position="128"/>
        <end position="154"/>
    </location>
</feature>
<comment type="caution">
    <text evidence="3">The sequence shown here is derived from an EMBL/GenBank/DDBJ whole genome shotgun (WGS) entry which is preliminary data.</text>
</comment>
<feature type="chain" id="PRO_5047412881" description="Lipoprotein" evidence="2">
    <location>
        <begin position="21"/>
        <end position="154"/>
    </location>
</feature>
<dbReference type="RefSeq" id="WP_277864110.1">
    <property type="nucleotide sequence ID" value="NZ_JARRAG010000002.1"/>
</dbReference>
<sequence length="154" mass="15945">MASFARVPAALIVAAALASASAPGCGPAQSVSNSPEHYDIGSLDEVGDLYLSSYNTKKKPPVSMKDLNKADLFVGGANALRKGEIIVYWGVAPTPEEPSTEILAYKADVPTKGGYVLLKDMTTKTMSAEEFQAAPKPTGPTSADTAKAAPKKGS</sequence>
<name>A0ABT6FJT0_9BACT</name>
<organism evidence="3 4">
    <name type="scientific">Paludisphaera mucosa</name>
    <dbReference type="NCBI Taxonomy" id="3030827"/>
    <lineage>
        <taxon>Bacteria</taxon>
        <taxon>Pseudomonadati</taxon>
        <taxon>Planctomycetota</taxon>
        <taxon>Planctomycetia</taxon>
        <taxon>Isosphaerales</taxon>
        <taxon>Isosphaeraceae</taxon>
        <taxon>Paludisphaera</taxon>
    </lineage>
</organism>
<evidence type="ECO:0000256" key="1">
    <source>
        <dbReference type="SAM" id="MobiDB-lite"/>
    </source>
</evidence>
<evidence type="ECO:0000256" key="2">
    <source>
        <dbReference type="SAM" id="SignalP"/>
    </source>
</evidence>
<accession>A0ABT6FJT0</accession>
<feature type="signal peptide" evidence="2">
    <location>
        <begin position="1"/>
        <end position="20"/>
    </location>
</feature>
<keyword evidence="2" id="KW-0732">Signal</keyword>
<dbReference type="Proteomes" id="UP001216907">
    <property type="component" value="Unassembled WGS sequence"/>
</dbReference>